<keyword evidence="2" id="KW-1185">Reference proteome</keyword>
<dbReference type="SUPFAM" id="SSF55961">
    <property type="entry name" value="Bet v1-like"/>
    <property type="match status" value="1"/>
</dbReference>
<dbReference type="GeneID" id="59352510"/>
<dbReference type="Gene3D" id="3.30.530.20">
    <property type="match status" value="1"/>
</dbReference>
<dbReference type="RefSeq" id="XP_037213550.1">
    <property type="nucleotide sequence ID" value="XM_037369994.1"/>
</dbReference>
<reference evidence="1" key="1">
    <citation type="submission" date="2020-05" db="EMBL/GenBank/DDBJ databases">
        <title>Mycena genomes resolve the evolution of fungal bioluminescence.</title>
        <authorList>
            <person name="Tsai I.J."/>
        </authorList>
    </citation>
    <scope>NUCLEOTIDE SEQUENCE</scope>
    <source>
        <strain evidence="1">171206Taipei</strain>
    </source>
</reference>
<organism evidence="1 2">
    <name type="scientific">Mycena indigotica</name>
    <dbReference type="NCBI Taxonomy" id="2126181"/>
    <lineage>
        <taxon>Eukaryota</taxon>
        <taxon>Fungi</taxon>
        <taxon>Dikarya</taxon>
        <taxon>Basidiomycota</taxon>
        <taxon>Agaricomycotina</taxon>
        <taxon>Agaricomycetes</taxon>
        <taxon>Agaricomycetidae</taxon>
        <taxon>Agaricales</taxon>
        <taxon>Marasmiineae</taxon>
        <taxon>Mycenaceae</taxon>
        <taxon>Mycena</taxon>
    </lineage>
</organism>
<comment type="caution">
    <text evidence="1">The sequence shown here is derived from an EMBL/GenBank/DDBJ whole genome shotgun (WGS) entry which is preliminary data.</text>
</comment>
<dbReference type="InterPro" id="IPR023393">
    <property type="entry name" value="START-like_dom_sf"/>
</dbReference>
<protein>
    <submittedName>
        <fullName evidence="1">DUF1857-domain-containing protein</fullName>
    </submittedName>
</protein>
<dbReference type="OrthoDB" id="2320332at2759"/>
<gene>
    <name evidence="1" type="ORF">MIND_01356400</name>
</gene>
<accession>A0A8H6RZF2</accession>
<evidence type="ECO:0000313" key="1">
    <source>
        <dbReference type="EMBL" id="KAF7289821.1"/>
    </source>
</evidence>
<sequence>MPPAFAATRPVNPPGASPVITEEQLWKGLEYRARKPQHFAVPMLASAKVTVDDGKKLTRETTFRYASQEVIVETITAYAFTIMYFEANTGKRTTNMISYGPSDELLLTFSFTHGVYGLPEANGEELNAMVGKEIEDTIDVVRQMVRDGKL</sequence>
<proteinExistence type="predicted"/>
<dbReference type="EMBL" id="JACAZF010000016">
    <property type="protein sequence ID" value="KAF7289821.1"/>
    <property type="molecule type" value="Genomic_DNA"/>
</dbReference>
<dbReference type="Pfam" id="PF08982">
    <property type="entry name" value="AtaL"/>
    <property type="match status" value="1"/>
</dbReference>
<dbReference type="Proteomes" id="UP000636479">
    <property type="component" value="Unassembled WGS sequence"/>
</dbReference>
<dbReference type="InterPro" id="IPR015075">
    <property type="entry name" value="AtaL"/>
</dbReference>
<dbReference type="AlphaFoldDB" id="A0A8H6RZF2"/>
<evidence type="ECO:0000313" key="2">
    <source>
        <dbReference type="Proteomes" id="UP000636479"/>
    </source>
</evidence>
<name>A0A8H6RZF2_9AGAR</name>